<accession>A0A2A6FPF1</accession>
<gene>
    <name evidence="1" type="ORF">B5766_09900</name>
</gene>
<evidence type="ECO:0000313" key="2">
    <source>
        <dbReference type="Proteomes" id="UP000219994"/>
    </source>
</evidence>
<evidence type="ECO:0008006" key="3">
    <source>
        <dbReference type="Google" id="ProtNLM"/>
    </source>
</evidence>
<dbReference type="EMBL" id="NAEP01000046">
    <property type="protein sequence ID" value="PDQ34762.1"/>
    <property type="molecule type" value="Genomic_DNA"/>
</dbReference>
<name>A0A2A6FPF1_9MICO</name>
<sequence length="78" mass="9008">MKTDLGTLLITLYVVFDDRILPVLGFSRDHHPGRKPRLSDVELICLLVAQHLLGIASDRRWICCAHKHFTDMFPRLPQ</sequence>
<proteinExistence type="predicted"/>
<comment type="caution">
    <text evidence="1">The sequence shown here is derived from an EMBL/GenBank/DDBJ whole genome shotgun (WGS) entry which is preliminary data.</text>
</comment>
<reference evidence="2" key="1">
    <citation type="submission" date="2017-03" db="EMBL/GenBank/DDBJ databases">
        <authorList>
            <person name="Lund M.B."/>
        </authorList>
    </citation>
    <scope>NUCLEOTIDE SEQUENCE [LARGE SCALE GENOMIC DNA]</scope>
</reference>
<evidence type="ECO:0000313" key="1">
    <source>
        <dbReference type="EMBL" id="PDQ34762.1"/>
    </source>
</evidence>
<dbReference type="Proteomes" id="UP000219994">
    <property type="component" value="Unassembled WGS sequence"/>
</dbReference>
<dbReference type="AlphaFoldDB" id="A0A2A6FPF1"/>
<protein>
    <recommendedName>
        <fullName evidence="3">Transposase</fullName>
    </recommendedName>
</protein>
<organism evidence="1 2">
    <name type="scientific">Candidatus Lumbricidiphila eiseniae</name>
    <dbReference type="NCBI Taxonomy" id="1969409"/>
    <lineage>
        <taxon>Bacteria</taxon>
        <taxon>Bacillati</taxon>
        <taxon>Actinomycetota</taxon>
        <taxon>Actinomycetes</taxon>
        <taxon>Micrococcales</taxon>
        <taxon>Microbacteriaceae</taxon>
        <taxon>Candidatus Lumbricidiphila</taxon>
    </lineage>
</organism>